<comment type="caution">
    <text evidence="9">The sequence shown here is derived from an EMBL/GenBank/DDBJ whole genome shotgun (WGS) entry which is preliminary data.</text>
</comment>
<feature type="transmembrane region" description="Helical" evidence="6">
    <location>
        <begin position="35"/>
        <end position="58"/>
    </location>
</feature>
<dbReference type="PROSITE" id="PS50893">
    <property type="entry name" value="ABC_TRANSPORTER_2"/>
    <property type="match status" value="1"/>
</dbReference>
<evidence type="ECO:0000259" key="7">
    <source>
        <dbReference type="PROSITE" id="PS50893"/>
    </source>
</evidence>
<dbReference type="Proteomes" id="UP001497382">
    <property type="component" value="Unassembled WGS sequence"/>
</dbReference>
<feature type="transmembrane region" description="Helical" evidence="6">
    <location>
        <begin position="313"/>
        <end position="335"/>
    </location>
</feature>
<evidence type="ECO:0000256" key="2">
    <source>
        <dbReference type="ARBA" id="ARBA00022448"/>
    </source>
</evidence>
<dbReference type="GO" id="GO:0006635">
    <property type="term" value="P:fatty acid beta-oxidation"/>
    <property type="evidence" value="ECO:0007669"/>
    <property type="project" value="TreeGrafter"/>
</dbReference>
<dbReference type="InterPro" id="IPR011527">
    <property type="entry name" value="ABC1_TM_dom"/>
</dbReference>
<feature type="transmembrane region" description="Helical" evidence="6">
    <location>
        <begin position="279"/>
        <end position="301"/>
    </location>
</feature>
<dbReference type="GO" id="GO:0007031">
    <property type="term" value="P:peroxisome organization"/>
    <property type="evidence" value="ECO:0007669"/>
    <property type="project" value="TreeGrafter"/>
</dbReference>
<evidence type="ECO:0000256" key="1">
    <source>
        <dbReference type="ARBA" id="ARBA00008575"/>
    </source>
</evidence>
<dbReference type="PROSITE" id="PS50929">
    <property type="entry name" value="ABC_TM1F"/>
    <property type="match status" value="1"/>
</dbReference>
<evidence type="ECO:0000256" key="4">
    <source>
        <dbReference type="ARBA" id="ARBA00022989"/>
    </source>
</evidence>
<comment type="similarity">
    <text evidence="1">Belongs to the ABC transporter superfamily. ABCD family. Peroxisomal fatty acyl CoA transporter (TC 3.A.1.203) subfamily.</text>
</comment>
<dbReference type="AlphaFoldDB" id="A0AAV2A5N7"/>
<dbReference type="CDD" id="cd03223">
    <property type="entry name" value="ABCD_peroxisomal_ALDP"/>
    <property type="match status" value="1"/>
</dbReference>
<sequence length="613" mass="69935">MDSVSERMSLNEANEPVSPETYSFGMFTLRRMFKIFGIIFSRGISVLFLVLICLMALLEQYLVYNVGVIPSGFYKVLGDKNFTQFWYHVLNALLLILAICFVLSCKTYILNVFYVTSREILTDKLHLMYFTRNKFYILNTMKYDFTDNPDQRITQDVDKFSKQFSTVIGPFVIAPFTISYYSYNCYQTTGWIGPVAVFAVFLISVLINKLLIRPIMALVIKQEKCEGFFRFKHMHVRSNAESIAFQDANIAEMARSEYKLLDLIKTQQMLYLRRFSLDVAVNIFSYTGSIVSYLILAYPIFTGKYDNLTPTELSALISVNAFVAIYLISCFSSLINISTNISELGGLTHRICEILDSLKGDDNVSDEELLRNSRMKLKPRNAVAGGDVKEAVIELQNVTFSAPRDSKILISNISLQLRFGVNLLVSGKSSSGKTSLFRIIKGLWPIEDGKITRRLPFQPSLIFFLPQNPLLTDGSLIEQIVYPLEMPTDLKPKDEDIDSILNYIKFAELEHILLKAGLFDKVDWNWYDVLSPGECQRLSFVRLFCHRPKMAFLDEATSALDIELEEKLYKKCKELDITVISIGHRRSLVQFHDSFLHLDGVGGWTLSSEPPAS</sequence>
<dbReference type="GO" id="GO:0005324">
    <property type="term" value="F:long-chain fatty acid transmembrane transporter activity"/>
    <property type="evidence" value="ECO:0007669"/>
    <property type="project" value="TreeGrafter"/>
</dbReference>
<reference evidence="9 10" key="1">
    <citation type="submission" date="2024-04" db="EMBL/GenBank/DDBJ databases">
        <authorList>
            <person name="Rising A."/>
            <person name="Reimegard J."/>
            <person name="Sonavane S."/>
            <person name="Akerstrom W."/>
            <person name="Nylinder S."/>
            <person name="Hedman E."/>
            <person name="Kallberg Y."/>
        </authorList>
    </citation>
    <scope>NUCLEOTIDE SEQUENCE [LARGE SCALE GENOMIC DNA]</scope>
</reference>
<evidence type="ECO:0000313" key="9">
    <source>
        <dbReference type="EMBL" id="CAL1279340.1"/>
    </source>
</evidence>
<dbReference type="GO" id="GO:0140359">
    <property type="term" value="F:ABC-type transporter activity"/>
    <property type="evidence" value="ECO:0007669"/>
    <property type="project" value="InterPro"/>
</dbReference>
<evidence type="ECO:0008006" key="11">
    <source>
        <dbReference type="Google" id="ProtNLM"/>
    </source>
</evidence>
<dbReference type="Pfam" id="PF06472">
    <property type="entry name" value="ABC_membrane_2"/>
    <property type="match status" value="1"/>
</dbReference>
<dbReference type="GO" id="GO:0005524">
    <property type="term" value="F:ATP binding"/>
    <property type="evidence" value="ECO:0007669"/>
    <property type="project" value="InterPro"/>
</dbReference>
<dbReference type="InterPro" id="IPR027417">
    <property type="entry name" value="P-loop_NTPase"/>
</dbReference>
<dbReference type="GO" id="GO:0042760">
    <property type="term" value="P:very long-chain fatty acid catabolic process"/>
    <property type="evidence" value="ECO:0007669"/>
    <property type="project" value="TreeGrafter"/>
</dbReference>
<name>A0AAV2A5N7_9ARAC</name>
<dbReference type="SUPFAM" id="SSF52540">
    <property type="entry name" value="P-loop containing nucleoside triphosphate hydrolases"/>
    <property type="match status" value="1"/>
</dbReference>
<keyword evidence="2" id="KW-0813">Transport</keyword>
<dbReference type="PANTHER" id="PTHR11384">
    <property type="entry name" value="ATP-BINDING CASSETTE, SUB-FAMILY D MEMBER"/>
    <property type="match status" value="1"/>
</dbReference>
<dbReference type="Gene3D" id="3.40.50.300">
    <property type="entry name" value="P-loop containing nucleotide triphosphate hydrolases"/>
    <property type="match status" value="1"/>
</dbReference>
<keyword evidence="4 6" id="KW-1133">Transmembrane helix</keyword>
<proteinExistence type="inferred from homology"/>
<dbReference type="GO" id="GO:0005778">
    <property type="term" value="C:peroxisomal membrane"/>
    <property type="evidence" value="ECO:0007669"/>
    <property type="project" value="TreeGrafter"/>
</dbReference>
<evidence type="ECO:0000313" key="10">
    <source>
        <dbReference type="Proteomes" id="UP001497382"/>
    </source>
</evidence>
<evidence type="ECO:0000256" key="3">
    <source>
        <dbReference type="ARBA" id="ARBA00022692"/>
    </source>
</evidence>
<keyword evidence="10" id="KW-1185">Reference proteome</keyword>
<evidence type="ECO:0000256" key="6">
    <source>
        <dbReference type="SAM" id="Phobius"/>
    </source>
</evidence>
<dbReference type="EMBL" id="CAXIEN010000121">
    <property type="protein sequence ID" value="CAL1279340.1"/>
    <property type="molecule type" value="Genomic_DNA"/>
</dbReference>
<evidence type="ECO:0000256" key="5">
    <source>
        <dbReference type="ARBA" id="ARBA00023136"/>
    </source>
</evidence>
<feature type="transmembrane region" description="Helical" evidence="6">
    <location>
        <begin position="85"/>
        <end position="109"/>
    </location>
</feature>
<organism evidence="9 10">
    <name type="scientific">Larinioides sclopetarius</name>
    <dbReference type="NCBI Taxonomy" id="280406"/>
    <lineage>
        <taxon>Eukaryota</taxon>
        <taxon>Metazoa</taxon>
        <taxon>Ecdysozoa</taxon>
        <taxon>Arthropoda</taxon>
        <taxon>Chelicerata</taxon>
        <taxon>Arachnida</taxon>
        <taxon>Araneae</taxon>
        <taxon>Araneomorphae</taxon>
        <taxon>Entelegynae</taxon>
        <taxon>Araneoidea</taxon>
        <taxon>Araneidae</taxon>
        <taxon>Larinioides</taxon>
    </lineage>
</organism>
<keyword evidence="3 6" id="KW-0812">Transmembrane</keyword>
<dbReference type="InterPro" id="IPR036640">
    <property type="entry name" value="ABC1_TM_sf"/>
</dbReference>
<dbReference type="InterPro" id="IPR003439">
    <property type="entry name" value="ABC_transporter-like_ATP-bd"/>
</dbReference>
<dbReference type="SUPFAM" id="SSF90123">
    <property type="entry name" value="ABC transporter transmembrane region"/>
    <property type="match status" value="1"/>
</dbReference>
<protein>
    <recommendedName>
        <fullName evidence="11">ATP-binding cassette sub-family D member 4</fullName>
    </recommendedName>
</protein>
<dbReference type="Pfam" id="PF00005">
    <property type="entry name" value="ABC_tran"/>
    <property type="match status" value="1"/>
</dbReference>
<evidence type="ECO:0000259" key="8">
    <source>
        <dbReference type="PROSITE" id="PS50929"/>
    </source>
</evidence>
<feature type="domain" description="ABC transmembrane type-1" evidence="8">
    <location>
        <begin position="151"/>
        <end position="339"/>
    </location>
</feature>
<dbReference type="GO" id="GO:0015910">
    <property type="term" value="P:long-chain fatty acid import into peroxisome"/>
    <property type="evidence" value="ECO:0007669"/>
    <property type="project" value="TreeGrafter"/>
</dbReference>
<dbReference type="InterPro" id="IPR050835">
    <property type="entry name" value="ABC_transporter_sub-D"/>
</dbReference>
<accession>A0AAV2A5N7</accession>
<dbReference type="Gene3D" id="1.20.1560.10">
    <property type="entry name" value="ABC transporter type 1, transmembrane domain"/>
    <property type="match status" value="1"/>
</dbReference>
<keyword evidence="5 6" id="KW-0472">Membrane</keyword>
<dbReference type="PANTHER" id="PTHR11384:SF59">
    <property type="entry name" value="LYSOSOMAL COBALAMIN TRANSPORTER ABCD4"/>
    <property type="match status" value="1"/>
</dbReference>
<feature type="domain" description="ABC transporter" evidence="7">
    <location>
        <begin position="393"/>
        <end position="610"/>
    </location>
</feature>
<feature type="transmembrane region" description="Helical" evidence="6">
    <location>
        <begin position="164"/>
        <end position="183"/>
    </location>
</feature>
<feature type="transmembrane region" description="Helical" evidence="6">
    <location>
        <begin position="189"/>
        <end position="212"/>
    </location>
</feature>
<dbReference type="GO" id="GO:0016887">
    <property type="term" value="F:ATP hydrolysis activity"/>
    <property type="evidence" value="ECO:0007669"/>
    <property type="project" value="InterPro"/>
</dbReference>
<dbReference type="PROSITE" id="PS00211">
    <property type="entry name" value="ABC_TRANSPORTER_1"/>
    <property type="match status" value="1"/>
</dbReference>
<dbReference type="InterPro" id="IPR017871">
    <property type="entry name" value="ABC_transporter-like_CS"/>
</dbReference>
<gene>
    <name evidence="9" type="ORF">LARSCL_LOCUS10297</name>
</gene>